<sequence length="320" mass="34719">MTSTVASSKLKLKFNGHTERVTDLKIQEENGKKVLYTASRDKSIKGWEFVADTTGEVFAKLSKVFNGHGGFVNSISLAKSGKYLISVSADSTIRSWPISSEETKKHAKHSEKAYCVLAHSTGADESAEEYIFTGGVTPVLNIWNASLELKKKLKREDDETASITVIKAIPKKPELVICAYTDGAIVIWNIETGTVESAMKGHSCIIDSLVVSPDGSLCATAGRDKTVLLWDLKENGSNRCEISVGDAVNCLEFALSAYWLAAGTETSIIIWDILARDVVVEIPHPEDCKGSCTAIAWLDGFTLVAGYSDGSVRKYTIAIE</sequence>
<dbReference type="PROSITE" id="PS00678">
    <property type="entry name" value="WD_REPEATS_1"/>
    <property type="match status" value="1"/>
</dbReference>
<evidence type="ECO:0000256" key="4">
    <source>
        <dbReference type="PROSITE-ProRule" id="PRU00221"/>
    </source>
</evidence>
<keyword evidence="3" id="KW-0677">Repeat</keyword>
<dbReference type="HOGENOM" id="CLU_000288_57_33_1"/>
<accession>A0A086J2K6</accession>
<feature type="repeat" description="WD" evidence="4">
    <location>
        <begin position="14"/>
        <end position="48"/>
    </location>
</feature>
<gene>
    <name evidence="5" type="ORF">NESG_01496</name>
</gene>
<dbReference type="InterPro" id="IPR036322">
    <property type="entry name" value="WD40_repeat_dom_sf"/>
</dbReference>
<dbReference type="SUPFAM" id="SSF50978">
    <property type="entry name" value="WD40 repeat-like"/>
    <property type="match status" value="1"/>
</dbReference>
<evidence type="ECO:0008006" key="7">
    <source>
        <dbReference type="Google" id="ProtNLM"/>
    </source>
</evidence>
<dbReference type="Gene3D" id="2.130.10.10">
    <property type="entry name" value="YVTN repeat-like/Quinoprotein amine dehydrogenase"/>
    <property type="match status" value="1"/>
</dbReference>
<comment type="caution">
    <text evidence="5">The sequence shown here is derived from an EMBL/GenBank/DDBJ whole genome shotgun (WGS) entry which is preliminary data.</text>
</comment>
<dbReference type="GO" id="GO:0043022">
    <property type="term" value="F:ribosome binding"/>
    <property type="evidence" value="ECO:0007669"/>
    <property type="project" value="InterPro"/>
</dbReference>
<dbReference type="InterPro" id="IPR019775">
    <property type="entry name" value="WD40_repeat_CS"/>
</dbReference>
<dbReference type="InterPro" id="IPR001680">
    <property type="entry name" value="WD40_rpt"/>
</dbReference>
<dbReference type="EMBL" id="AKIJ01000003">
    <property type="protein sequence ID" value="KFG26374.1"/>
    <property type="molecule type" value="Genomic_DNA"/>
</dbReference>
<dbReference type="RefSeq" id="XP_052904929.1">
    <property type="nucleotide sequence ID" value="XM_053049124.1"/>
</dbReference>
<dbReference type="GeneID" id="77676469"/>
<dbReference type="PANTHER" id="PTHR19868">
    <property type="entry name" value="RECEPTOR FOR ACTIVATED PROTEIN KINASE C RACK1"/>
    <property type="match status" value="1"/>
</dbReference>
<proteinExistence type="inferred from homology"/>
<organism evidence="5 6">
    <name type="scientific">Nematocida ausubeli (strain ATCC PRA-371 / ERTm2)</name>
    <name type="common">Nematode killer fungus</name>
    <dbReference type="NCBI Taxonomy" id="1913371"/>
    <lineage>
        <taxon>Eukaryota</taxon>
        <taxon>Fungi</taxon>
        <taxon>Fungi incertae sedis</taxon>
        <taxon>Microsporidia</taxon>
        <taxon>Nematocida</taxon>
    </lineage>
</organism>
<keyword evidence="2 4" id="KW-0853">WD repeat</keyword>
<dbReference type="InterPro" id="IPR045223">
    <property type="entry name" value="RACK1-like"/>
</dbReference>
<comment type="similarity">
    <text evidence="1">Belongs to the WD repeat G protein beta family. Ribosomal protein RACK1 subfamily.</text>
</comment>
<feature type="repeat" description="WD" evidence="4">
    <location>
        <begin position="65"/>
        <end position="106"/>
    </location>
</feature>
<evidence type="ECO:0000256" key="2">
    <source>
        <dbReference type="ARBA" id="ARBA00022574"/>
    </source>
</evidence>
<protein>
    <recommendedName>
        <fullName evidence="7">Guanine nucleotide-binding protein subunit beta-like protein</fullName>
    </recommendedName>
</protein>
<dbReference type="GO" id="GO:0045182">
    <property type="term" value="F:translation regulator activity"/>
    <property type="evidence" value="ECO:0007669"/>
    <property type="project" value="InterPro"/>
</dbReference>
<keyword evidence="6" id="KW-1185">Reference proteome</keyword>
<feature type="repeat" description="WD" evidence="4">
    <location>
        <begin position="199"/>
        <end position="233"/>
    </location>
</feature>
<dbReference type="FunFam" id="2.130.10.10:FF:000615">
    <property type="entry name" value="Receptor for activated C kinase 1"/>
    <property type="match status" value="1"/>
</dbReference>
<dbReference type="Pfam" id="PF00400">
    <property type="entry name" value="WD40"/>
    <property type="match status" value="3"/>
</dbReference>
<evidence type="ECO:0000256" key="3">
    <source>
        <dbReference type="ARBA" id="ARBA00022737"/>
    </source>
</evidence>
<dbReference type="PROSITE" id="PS50294">
    <property type="entry name" value="WD_REPEATS_REGION"/>
    <property type="match status" value="2"/>
</dbReference>
<dbReference type="InterPro" id="IPR015943">
    <property type="entry name" value="WD40/YVTN_repeat-like_dom_sf"/>
</dbReference>
<reference evidence="5 6" key="1">
    <citation type="journal article" date="2014" name="Genome Announc.">
        <title>Genome Sequence of the Microsporidian Species Nematocida sp1 Strain ERTm6 (ATCC PRA-372).</title>
        <authorList>
            <person name="Bakowski M.A."/>
            <person name="Priest M."/>
            <person name="Young S."/>
            <person name="Cuomo C.A."/>
            <person name="Troemel E.R."/>
        </authorList>
    </citation>
    <scope>NUCLEOTIDE SEQUENCE [LARGE SCALE GENOMIC DNA]</scope>
    <source>
        <strain evidence="5 6">ERTm6</strain>
    </source>
</reference>
<dbReference type="SMART" id="SM00320">
    <property type="entry name" value="WD40"/>
    <property type="match status" value="7"/>
</dbReference>
<dbReference type="CDD" id="cd00200">
    <property type="entry name" value="WD40"/>
    <property type="match status" value="1"/>
</dbReference>
<evidence type="ECO:0000313" key="6">
    <source>
        <dbReference type="Proteomes" id="UP000054524"/>
    </source>
</evidence>
<name>A0A086J2K6_NEMA1</name>
<dbReference type="AlphaFoldDB" id="A0A086J2K6"/>
<evidence type="ECO:0000256" key="1">
    <source>
        <dbReference type="ARBA" id="ARBA00007253"/>
    </source>
</evidence>
<evidence type="ECO:0000313" key="5">
    <source>
        <dbReference type="EMBL" id="KFG26374.1"/>
    </source>
</evidence>
<dbReference type="PROSITE" id="PS50082">
    <property type="entry name" value="WD_REPEATS_2"/>
    <property type="match status" value="3"/>
</dbReference>
<dbReference type="Proteomes" id="UP000054524">
    <property type="component" value="Unassembled WGS sequence"/>
</dbReference>